<keyword evidence="2" id="KW-0812">Transmembrane</keyword>
<protein>
    <submittedName>
        <fullName evidence="3">S-layer protein</fullName>
    </submittedName>
</protein>
<evidence type="ECO:0000256" key="1">
    <source>
        <dbReference type="SAM" id="MobiDB-lite"/>
    </source>
</evidence>
<keyword evidence="2" id="KW-0472">Membrane</keyword>
<feature type="transmembrane region" description="Helical" evidence="2">
    <location>
        <begin position="1015"/>
        <end position="1037"/>
    </location>
</feature>
<dbReference type="RefSeq" id="WP_229112440.1">
    <property type="nucleotide sequence ID" value="NZ_CP064787.1"/>
</dbReference>
<name>A0A897MZH9_9EURY</name>
<keyword evidence="2" id="KW-1133">Transmembrane helix</keyword>
<dbReference type="PANTHER" id="PTHR35902">
    <property type="entry name" value="S-LAYER DOMAIN-LIKE PROTEIN-RELATED"/>
    <property type="match status" value="1"/>
</dbReference>
<feature type="compositionally biased region" description="Basic and acidic residues" evidence="1">
    <location>
        <begin position="83"/>
        <end position="98"/>
    </location>
</feature>
<feature type="region of interest" description="Disordered" evidence="1">
    <location>
        <begin position="76"/>
        <end position="98"/>
    </location>
</feature>
<evidence type="ECO:0000313" key="3">
    <source>
        <dbReference type="EMBL" id="QSG06062.1"/>
    </source>
</evidence>
<dbReference type="GeneID" id="68855316"/>
<dbReference type="Gene3D" id="2.60.40.10">
    <property type="entry name" value="Immunoglobulins"/>
    <property type="match status" value="1"/>
</dbReference>
<gene>
    <name evidence="3" type="ORF">HSR121_1726</name>
</gene>
<dbReference type="EMBL" id="CP064787">
    <property type="protein sequence ID" value="QSG06062.1"/>
    <property type="molecule type" value="Genomic_DNA"/>
</dbReference>
<evidence type="ECO:0000256" key="2">
    <source>
        <dbReference type="SAM" id="Phobius"/>
    </source>
</evidence>
<evidence type="ECO:0000313" key="4">
    <source>
        <dbReference type="Proteomes" id="UP000663525"/>
    </source>
</evidence>
<sequence length="1049" mass="113122">MSRQPASAPGERLLALALTGLVVASSIGGVVTVSTGVASAANSGTVEGTPNLNASAPDARYEPGADGTLSVSLTNDATIDDNNETHPAEARTRAGEARSVEVNVSDARDAPLTVRTGEQQAGTIQDGQTGGPYAFDILVDEDADPGTYEVNVTTEYRHAERVTYEEVADGEYQYSEAVVNRTETDTITVEIEPEPDIEIDKTHHDVPVGGEGIVYVEATNTGGERVTDATLSLSSSDSDFYFGSGTATSETNIGDLGAGESKTYRFRAGTVESAVDRPYPIDATVQYTDSEDSQGSQSDTFSISPEQRPRFAVENLTHDVPQNGEGTITVNVSHSVGKDIEDITVTATSPDDDVYLGSEGSRSSATQFEQWGSDRTRQFTFRAGTDDSAVNRSYPIELQFEYTDDDDNDNSRTEVVEFVPRTRERFAVESLAHDVSLGGEGTITINVSHFAGGDIEDVAVTATASDGSVYLGSQGSPSATTQFEQWRADQSRQLTFRAGTDDSAVNRSYPVELQFEYTDEADNDNTRTKYVEFVPRERSEFEVRTADHAVPRDGSGYLTVNVTSAVPRNISEVTVTATAPDSEVYLGSEASPSGTAFVERWAAGERKQLTFRPGTTASAVANRSYPIELQFEYTDSEDNDNARTEYVQFAPHERPQFTVESIDHDVPVGETGTVELTLRNGGPINATDATLTASSSVDALFFGTGGGQEPVEAPGGISFEPPQTGTPTSSAYVGNWPAGETRTVTLRAGFDENAIRNAYTADLSVDYENERGDDMPTRSFTVGVEPAPEQAFGFERVESDLYVGEEGDLVGELTNRANRTIDGVVVTVESDRQTINFYNTRYAVGTLKPGETERFRYRVGVTEETERGPKLLELSARYRGSEGTVQQSETEDLPVEVRPKREAFSIERTNGGFTPGSSGSLTLTVTNQRNETVSNVQAKLFTDDPLDSSDDEAFVSSLEPGESETLTFDLSVGGSAIAKDYAVSMDFRYDDARGESKLSDTYRVPVTVKTSESSIGPLVVGAIVLLIVVLGLVAWRFGLVEQLQDRLGN</sequence>
<reference evidence="3" key="1">
    <citation type="submission" date="2020-11" db="EMBL/GenBank/DDBJ databases">
        <title>Carbohydrate-dependent, anaerobic sulfur respiration: A novel catabolism in halophilic archaea.</title>
        <authorList>
            <person name="Sorokin D.Y."/>
            <person name="Messina E."/>
            <person name="Smedile F."/>
            <person name="La Cono V."/>
            <person name="Hallsworth J.E."/>
            <person name="Yakimov M.M."/>
        </authorList>
    </citation>
    <scope>NUCLEOTIDE SEQUENCE</scope>
    <source>
        <strain evidence="3">HSR12-1</strain>
    </source>
</reference>
<dbReference type="PANTHER" id="PTHR35902:SF3">
    <property type="entry name" value="NPCBM-ASSOCIATED, NEW3 DOMAIN OF ALPHA-GALACTOSIDASE"/>
    <property type="match status" value="1"/>
</dbReference>
<dbReference type="InterPro" id="IPR013783">
    <property type="entry name" value="Ig-like_fold"/>
</dbReference>
<accession>A0A897MZH9</accession>
<organism evidence="3 4">
    <name type="scientific">Halapricum desulfuricans</name>
    <dbReference type="NCBI Taxonomy" id="2841257"/>
    <lineage>
        <taxon>Archaea</taxon>
        <taxon>Methanobacteriati</taxon>
        <taxon>Methanobacteriota</taxon>
        <taxon>Stenosarchaea group</taxon>
        <taxon>Halobacteria</taxon>
        <taxon>Halobacteriales</taxon>
        <taxon>Haloarculaceae</taxon>
        <taxon>Halapricum</taxon>
    </lineage>
</organism>
<dbReference type="Proteomes" id="UP000663525">
    <property type="component" value="Chromosome"/>
</dbReference>
<proteinExistence type="predicted"/>
<dbReference type="AlphaFoldDB" id="A0A897MZH9"/>